<dbReference type="Proteomes" id="UP000053989">
    <property type="component" value="Unassembled WGS sequence"/>
</dbReference>
<accession>A0A0C3D554</accession>
<protein>
    <submittedName>
        <fullName evidence="1">Uncharacterized protein</fullName>
    </submittedName>
</protein>
<reference evidence="2" key="2">
    <citation type="submission" date="2015-01" db="EMBL/GenBank/DDBJ databases">
        <title>Evolutionary Origins and Diversification of the Mycorrhizal Mutualists.</title>
        <authorList>
            <consortium name="DOE Joint Genome Institute"/>
            <consortium name="Mycorrhizal Genomics Consortium"/>
            <person name="Kohler A."/>
            <person name="Kuo A."/>
            <person name="Nagy L.G."/>
            <person name="Floudas D."/>
            <person name="Copeland A."/>
            <person name="Barry K.W."/>
            <person name="Cichocki N."/>
            <person name="Veneault-Fourrey C."/>
            <person name="LaButti K."/>
            <person name="Lindquist E.A."/>
            <person name="Lipzen A."/>
            <person name="Lundell T."/>
            <person name="Morin E."/>
            <person name="Murat C."/>
            <person name="Riley R."/>
            <person name="Ohm R."/>
            <person name="Sun H."/>
            <person name="Tunlid A."/>
            <person name="Henrissat B."/>
            <person name="Grigoriev I.V."/>
            <person name="Hibbett D.S."/>
            <person name="Martin F."/>
        </authorList>
    </citation>
    <scope>NUCLEOTIDE SEQUENCE [LARGE SCALE GENOMIC DNA]</scope>
    <source>
        <strain evidence="2">Foug A</strain>
    </source>
</reference>
<dbReference type="InParanoid" id="A0A0C3D554"/>
<reference evidence="1 2" key="1">
    <citation type="submission" date="2014-04" db="EMBL/GenBank/DDBJ databases">
        <authorList>
            <consortium name="DOE Joint Genome Institute"/>
            <person name="Kuo A."/>
            <person name="Kohler A."/>
            <person name="Nagy L.G."/>
            <person name="Floudas D."/>
            <person name="Copeland A."/>
            <person name="Barry K.W."/>
            <person name="Cichocki N."/>
            <person name="Veneault-Fourrey C."/>
            <person name="LaButti K."/>
            <person name="Lindquist E.A."/>
            <person name="Lipzen A."/>
            <person name="Lundell T."/>
            <person name="Morin E."/>
            <person name="Murat C."/>
            <person name="Sun H."/>
            <person name="Tunlid A."/>
            <person name="Henrissat B."/>
            <person name="Grigoriev I.V."/>
            <person name="Hibbett D.S."/>
            <person name="Martin F."/>
            <person name="Nordberg H.P."/>
            <person name="Cantor M.N."/>
            <person name="Hua S.X."/>
        </authorList>
    </citation>
    <scope>NUCLEOTIDE SEQUENCE [LARGE SCALE GENOMIC DNA]</scope>
    <source>
        <strain evidence="1 2">Foug A</strain>
    </source>
</reference>
<dbReference type="AlphaFoldDB" id="A0A0C3D554"/>
<sequence length="51" mass="5839">MHLTAWKVYFQSHLSFDLATPASGAADAFQWIHCLIKLVEAEQHPTPVQFR</sequence>
<dbReference type="EMBL" id="KN822125">
    <property type="protein sequence ID" value="KIM55930.1"/>
    <property type="molecule type" value="Genomic_DNA"/>
</dbReference>
<keyword evidence="2" id="KW-1185">Reference proteome</keyword>
<name>A0A0C3D554_9AGAM</name>
<proteinExistence type="predicted"/>
<dbReference type="HOGENOM" id="CLU_3107725_0_0_1"/>
<gene>
    <name evidence="1" type="ORF">SCLCIDRAFT_1220768</name>
</gene>
<evidence type="ECO:0000313" key="1">
    <source>
        <dbReference type="EMBL" id="KIM55930.1"/>
    </source>
</evidence>
<organism evidence="1 2">
    <name type="scientific">Scleroderma citrinum Foug A</name>
    <dbReference type="NCBI Taxonomy" id="1036808"/>
    <lineage>
        <taxon>Eukaryota</taxon>
        <taxon>Fungi</taxon>
        <taxon>Dikarya</taxon>
        <taxon>Basidiomycota</taxon>
        <taxon>Agaricomycotina</taxon>
        <taxon>Agaricomycetes</taxon>
        <taxon>Agaricomycetidae</taxon>
        <taxon>Boletales</taxon>
        <taxon>Sclerodermatineae</taxon>
        <taxon>Sclerodermataceae</taxon>
        <taxon>Scleroderma</taxon>
    </lineage>
</organism>
<evidence type="ECO:0000313" key="2">
    <source>
        <dbReference type="Proteomes" id="UP000053989"/>
    </source>
</evidence>